<name>A0A1I1NXE1_9HYPH</name>
<protein>
    <submittedName>
        <fullName evidence="1">Uncharacterized protein</fullName>
    </submittedName>
</protein>
<reference evidence="1 2" key="1">
    <citation type="submission" date="2016-10" db="EMBL/GenBank/DDBJ databases">
        <authorList>
            <person name="de Groot N.N."/>
        </authorList>
    </citation>
    <scope>NUCLEOTIDE SEQUENCE [LARGE SCALE GENOMIC DNA]</scope>
    <source>
        <strain evidence="1 2">CGMCC 1.10210</strain>
    </source>
</reference>
<sequence length="87" mass="9670">MERREKPPNIPAKLIVMLSFVRNEEGDIVPFGEAMEMRDEAQAIRAAQAIASQRAGVIVWTRTADLVNGDFGDPVTLFKHGQVSDME</sequence>
<gene>
    <name evidence="1" type="ORF">SAMN04488059_11720</name>
</gene>
<evidence type="ECO:0000313" key="1">
    <source>
        <dbReference type="EMBL" id="SFD00158.1"/>
    </source>
</evidence>
<dbReference type="RefSeq" id="WP_244542405.1">
    <property type="nucleotide sequence ID" value="NZ_FOMB01000017.1"/>
</dbReference>
<accession>A0A1I1NXE1</accession>
<dbReference type="AlphaFoldDB" id="A0A1I1NXE1"/>
<dbReference type="EMBL" id="FOMB01000017">
    <property type="protein sequence ID" value="SFD00158.1"/>
    <property type="molecule type" value="Genomic_DNA"/>
</dbReference>
<dbReference type="Proteomes" id="UP000182258">
    <property type="component" value="Unassembled WGS sequence"/>
</dbReference>
<proteinExistence type="predicted"/>
<evidence type="ECO:0000313" key="2">
    <source>
        <dbReference type="Proteomes" id="UP000182258"/>
    </source>
</evidence>
<organism evidence="1 2">
    <name type="scientific">Devosia psychrophila</name>
    <dbReference type="NCBI Taxonomy" id="728005"/>
    <lineage>
        <taxon>Bacteria</taxon>
        <taxon>Pseudomonadati</taxon>
        <taxon>Pseudomonadota</taxon>
        <taxon>Alphaproteobacteria</taxon>
        <taxon>Hyphomicrobiales</taxon>
        <taxon>Devosiaceae</taxon>
        <taxon>Devosia</taxon>
    </lineage>
</organism>